<dbReference type="Pfam" id="PF10469">
    <property type="entry name" value="AKAP7_NLS"/>
    <property type="match status" value="1"/>
</dbReference>
<evidence type="ECO:0000256" key="1">
    <source>
        <dbReference type="SAM" id="MobiDB-lite"/>
    </source>
</evidence>
<dbReference type="PANTHER" id="PTHR13360">
    <property type="entry name" value="ACTIVATING SIGNAL COINTEGRATOR 1 COMPLEX SUBUNIT 1"/>
    <property type="match status" value="1"/>
</dbReference>
<sequence>MPPKPSPRLTHFLAIPLTTTFSRPQLQTSLQKFKSKAISPDFISSIPDGLPDQAIRPLGTLHLTLGVMSLLTPERVEGVLKLLKEVDLRALLEGVRGVDGGSDCVKRKGKNVQSSTVGESQLPDPKKDPRSIYITLQGLHSMHDPAKTSVLYASPLDPDLRLYRFCVKLREVFAEFLVSESRPLLLHVTIVNTIYVKRPTGGGRGGRGGRRGKERLEFDAREVVREWEDFVWMENVKVESIKVLRMGAKAGEGGEEYEVEGEVDMPVS</sequence>
<evidence type="ECO:0000313" key="4">
    <source>
        <dbReference type="Proteomes" id="UP001595075"/>
    </source>
</evidence>
<name>A0ABR4CNV9_9HELO</name>
<accession>A0ABR4CNV9</accession>
<dbReference type="InterPro" id="IPR019510">
    <property type="entry name" value="AKAP7-like_phosphoesterase"/>
</dbReference>
<proteinExistence type="predicted"/>
<dbReference type="EMBL" id="JAZHXI010000005">
    <property type="protein sequence ID" value="KAL2071398.1"/>
    <property type="molecule type" value="Genomic_DNA"/>
</dbReference>
<dbReference type="Proteomes" id="UP001595075">
    <property type="component" value="Unassembled WGS sequence"/>
</dbReference>
<evidence type="ECO:0000259" key="2">
    <source>
        <dbReference type="Pfam" id="PF10469"/>
    </source>
</evidence>
<feature type="domain" description="A-kinase anchor protein 7-like phosphoesterase" evidence="2">
    <location>
        <begin position="10"/>
        <end position="265"/>
    </location>
</feature>
<comment type="caution">
    <text evidence="3">The sequence shown here is derived from an EMBL/GenBank/DDBJ whole genome shotgun (WGS) entry which is preliminary data.</text>
</comment>
<reference evidence="3 4" key="1">
    <citation type="journal article" date="2024" name="Commun. Biol.">
        <title>Comparative genomic analysis of thermophilic fungi reveals convergent evolutionary adaptations and gene losses.</title>
        <authorList>
            <person name="Steindorff A.S."/>
            <person name="Aguilar-Pontes M.V."/>
            <person name="Robinson A.J."/>
            <person name="Andreopoulos B."/>
            <person name="LaButti K."/>
            <person name="Kuo A."/>
            <person name="Mondo S."/>
            <person name="Riley R."/>
            <person name="Otillar R."/>
            <person name="Haridas S."/>
            <person name="Lipzen A."/>
            <person name="Grimwood J."/>
            <person name="Schmutz J."/>
            <person name="Clum A."/>
            <person name="Reid I.D."/>
            <person name="Moisan M.C."/>
            <person name="Butler G."/>
            <person name="Nguyen T.T.M."/>
            <person name="Dewar K."/>
            <person name="Conant G."/>
            <person name="Drula E."/>
            <person name="Henrissat B."/>
            <person name="Hansel C."/>
            <person name="Singer S."/>
            <person name="Hutchinson M.I."/>
            <person name="de Vries R.P."/>
            <person name="Natvig D.O."/>
            <person name="Powell A.J."/>
            <person name="Tsang A."/>
            <person name="Grigoriev I.V."/>
        </authorList>
    </citation>
    <scope>NUCLEOTIDE SEQUENCE [LARGE SCALE GENOMIC DNA]</scope>
    <source>
        <strain evidence="3 4">CBS 494.80</strain>
    </source>
</reference>
<dbReference type="Gene3D" id="3.90.1140.10">
    <property type="entry name" value="Cyclic phosphodiesterase"/>
    <property type="match status" value="1"/>
</dbReference>
<dbReference type="InterPro" id="IPR009210">
    <property type="entry name" value="ASCC1"/>
</dbReference>
<organism evidence="3 4">
    <name type="scientific">Oculimacula yallundae</name>
    <dbReference type="NCBI Taxonomy" id="86028"/>
    <lineage>
        <taxon>Eukaryota</taxon>
        <taxon>Fungi</taxon>
        <taxon>Dikarya</taxon>
        <taxon>Ascomycota</taxon>
        <taxon>Pezizomycotina</taxon>
        <taxon>Leotiomycetes</taxon>
        <taxon>Helotiales</taxon>
        <taxon>Ploettnerulaceae</taxon>
        <taxon>Oculimacula</taxon>
    </lineage>
</organism>
<keyword evidence="4" id="KW-1185">Reference proteome</keyword>
<protein>
    <recommendedName>
        <fullName evidence="2">A-kinase anchor protein 7-like phosphoesterase domain-containing protein</fullName>
    </recommendedName>
</protein>
<evidence type="ECO:0000313" key="3">
    <source>
        <dbReference type="EMBL" id="KAL2071398.1"/>
    </source>
</evidence>
<gene>
    <name evidence="3" type="ORF">VTL71DRAFT_12633</name>
</gene>
<dbReference type="PANTHER" id="PTHR13360:SF1">
    <property type="entry name" value="ACTIVATING SIGNAL COINTEGRATOR 1 COMPLEX SUBUNIT 1"/>
    <property type="match status" value="1"/>
</dbReference>
<feature type="region of interest" description="Disordered" evidence="1">
    <location>
        <begin position="106"/>
        <end position="127"/>
    </location>
</feature>